<dbReference type="EMBL" id="WMBE01000003">
    <property type="protein sequence ID" value="MDG0867794.1"/>
    <property type="molecule type" value="Genomic_DNA"/>
</dbReference>
<evidence type="ECO:0000313" key="4">
    <source>
        <dbReference type="EMBL" id="WFG39844.1"/>
    </source>
</evidence>
<proteinExistence type="inferred from homology"/>
<comment type="subcellular location">
    <subcellularLocation>
        <location evidence="2">Cytoplasm</location>
    </subcellularLocation>
</comment>
<dbReference type="InterPro" id="IPR000238">
    <property type="entry name" value="RbfA"/>
</dbReference>
<reference evidence="4" key="2">
    <citation type="journal article" date="2023" name="Nat. Commun.">
        <title>Cultivation of marine bacteria of the SAR202 clade.</title>
        <authorList>
            <person name="Lim Y."/>
            <person name="Seo J.H."/>
            <person name="Giovannoni S.J."/>
            <person name="Kang I."/>
            <person name="Cho J.C."/>
        </authorList>
    </citation>
    <scope>NUCLEOTIDE SEQUENCE</scope>
    <source>
        <strain evidence="4">JH1073</strain>
    </source>
</reference>
<dbReference type="HAMAP" id="MF_00003">
    <property type="entry name" value="RbfA"/>
    <property type="match status" value="1"/>
</dbReference>
<dbReference type="Pfam" id="PF02033">
    <property type="entry name" value="RBFA"/>
    <property type="match status" value="1"/>
</dbReference>
<sequence length="125" mass="14270">MDQRRGGRVNHTIQRELGSLIEELSDPRLSPMTSVTSVDVNRDLSMAKVHVSVLGTEQEREDTLEALRSAATRLRMELSQRIVIRKMPRLSFYSDDTMQTGADMDQLIDRVMSEDSRRFADRDGS</sequence>
<dbReference type="InterPro" id="IPR020053">
    <property type="entry name" value="Ribosome-bd_factorA_CS"/>
</dbReference>
<name>A0AAJ6CV21_9CHLR</name>
<evidence type="ECO:0000256" key="2">
    <source>
        <dbReference type="HAMAP-Rule" id="MF_00003"/>
    </source>
</evidence>
<evidence type="ECO:0000313" key="6">
    <source>
        <dbReference type="Proteomes" id="UP001321249"/>
    </source>
</evidence>
<evidence type="ECO:0000256" key="1">
    <source>
        <dbReference type="ARBA" id="ARBA00022517"/>
    </source>
</evidence>
<dbReference type="InterPro" id="IPR015946">
    <property type="entry name" value="KH_dom-like_a/b"/>
</dbReference>
<protein>
    <recommendedName>
        <fullName evidence="2">Ribosome-binding factor A</fullName>
    </recommendedName>
</protein>
<dbReference type="PROSITE" id="PS01319">
    <property type="entry name" value="RBFA"/>
    <property type="match status" value="1"/>
</dbReference>
<dbReference type="RefSeq" id="WP_342826492.1">
    <property type="nucleotide sequence ID" value="NZ_CP046146.1"/>
</dbReference>
<reference evidence="5 6" key="1">
    <citation type="submission" date="2019-11" db="EMBL/GenBank/DDBJ databases">
        <authorList>
            <person name="Cho J.-C."/>
        </authorList>
    </citation>
    <scope>NUCLEOTIDE SEQUENCE [LARGE SCALE GENOMIC DNA]</scope>
    <source>
        <strain evidence="4 5">JH1073</strain>
        <strain evidence="3 6">JH702</strain>
    </source>
</reference>
<dbReference type="Proteomes" id="UP001321249">
    <property type="component" value="Unassembled WGS sequence"/>
</dbReference>
<reference evidence="5" key="3">
    <citation type="submission" date="2023-06" db="EMBL/GenBank/DDBJ databases">
        <title>Pangenomics reveal diversification of enzyme families and niche specialization in globally abundant SAR202 bacteria.</title>
        <authorList>
            <person name="Saw J.H.W."/>
        </authorList>
    </citation>
    <scope>NUCLEOTIDE SEQUENCE [LARGE SCALE GENOMIC DNA]</scope>
    <source>
        <strain evidence="5">JH1073</strain>
    </source>
</reference>
<evidence type="ECO:0000313" key="5">
    <source>
        <dbReference type="Proteomes" id="UP001219901"/>
    </source>
</evidence>
<dbReference type="GO" id="GO:0030490">
    <property type="term" value="P:maturation of SSU-rRNA"/>
    <property type="evidence" value="ECO:0007669"/>
    <property type="project" value="UniProtKB-UniRule"/>
</dbReference>
<dbReference type="Gene3D" id="3.30.300.20">
    <property type="match status" value="1"/>
</dbReference>
<dbReference type="EMBL" id="CP046147">
    <property type="protein sequence ID" value="WFG39844.1"/>
    <property type="molecule type" value="Genomic_DNA"/>
</dbReference>
<dbReference type="AlphaFoldDB" id="A0AAJ6CV21"/>
<comment type="similarity">
    <text evidence="2">Belongs to the RbfA family.</text>
</comment>
<accession>A0AAJ6CV21</accession>
<gene>
    <name evidence="2 4" type="primary">rbfA</name>
    <name evidence="3" type="ORF">GKO46_12015</name>
    <name evidence="4" type="ORF">GKO48_09515</name>
</gene>
<keyword evidence="2" id="KW-0963">Cytoplasm</keyword>
<dbReference type="NCBIfam" id="TIGR00082">
    <property type="entry name" value="rbfA"/>
    <property type="match status" value="1"/>
</dbReference>
<keyword evidence="5" id="KW-1185">Reference proteome</keyword>
<dbReference type="Proteomes" id="UP001219901">
    <property type="component" value="Chromosome"/>
</dbReference>
<organism evidence="4 5">
    <name type="scientific">Candidatus Lucifugimonas marina</name>
    <dbReference type="NCBI Taxonomy" id="3038979"/>
    <lineage>
        <taxon>Bacteria</taxon>
        <taxon>Bacillati</taxon>
        <taxon>Chloroflexota</taxon>
        <taxon>Dehalococcoidia</taxon>
        <taxon>SAR202 cluster</taxon>
        <taxon>Candidatus Lucifugimonadales</taxon>
        <taxon>Candidatus Lucifugimonadaceae</taxon>
        <taxon>Candidatus Lucifugimonas</taxon>
    </lineage>
</organism>
<dbReference type="GO" id="GO:0005829">
    <property type="term" value="C:cytosol"/>
    <property type="evidence" value="ECO:0007669"/>
    <property type="project" value="TreeGrafter"/>
</dbReference>
<dbReference type="PANTHER" id="PTHR33515:SF1">
    <property type="entry name" value="RIBOSOME-BINDING FACTOR A, CHLOROPLASTIC-RELATED"/>
    <property type="match status" value="1"/>
</dbReference>
<dbReference type="SUPFAM" id="SSF89919">
    <property type="entry name" value="Ribosome-binding factor A, RbfA"/>
    <property type="match status" value="1"/>
</dbReference>
<comment type="subunit">
    <text evidence="2">Monomer. Binds 30S ribosomal subunits, but not 50S ribosomal subunits or 70S ribosomes.</text>
</comment>
<keyword evidence="1 2" id="KW-0690">Ribosome biogenesis</keyword>
<dbReference type="PANTHER" id="PTHR33515">
    <property type="entry name" value="RIBOSOME-BINDING FACTOR A, CHLOROPLASTIC-RELATED"/>
    <property type="match status" value="1"/>
</dbReference>
<dbReference type="InterPro" id="IPR023799">
    <property type="entry name" value="RbfA_dom_sf"/>
</dbReference>
<dbReference type="GO" id="GO:0043024">
    <property type="term" value="F:ribosomal small subunit binding"/>
    <property type="evidence" value="ECO:0007669"/>
    <property type="project" value="TreeGrafter"/>
</dbReference>
<comment type="function">
    <text evidence="2">One of several proteins that assist in the late maturation steps of the functional core of the 30S ribosomal subunit. Associates with free 30S ribosomal subunits (but not with 30S subunits that are part of 70S ribosomes or polysomes). Required for efficient processing of 16S rRNA. May interact with the 5'-terminal helix region of 16S rRNA.</text>
</comment>
<evidence type="ECO:0000313" key="3">
    <source>
        <dbReference type="EMBL" id="MDG0867794.1"/>
    </source>
</evidence>